<dbReference type="Gene3D" id="3.30.465.10">
    <property type="match status" value="1"/>
</dbReference>
<dbReference type="GO" id="GO:0071949">
    <property type="term" value="F:FAD binding"/>
    <property type="evidence" value="ECO:0007669"/>
    <property type="project" value="InterPro"/>
</dbReference>
<keyword evidence="3" id="KW-0285">Flavoprotein</keyword>
<dbReference type="Pfam" id="PF01565">
    <property type="entry name" value="FAD_binding_4"/>
    <property type="match status" value="1"/>
</dbReference>
<evidence type="ECO:0000256" key="6">
    <source>
        <dbReference type="ARBA" id="ARBA00023157"/>
    </source>
</evidence>
<dbReference type="InterPro" id="IPR016169">
    <property type="entry name" value="FAD-bd_PCMH_sub2"/>
</dbReference>
<comment type="similarity">
    <text evidence="2">Belongs to the oxygen-dependent FAD-linked oxidoreductase family.</text>
</comment>
<comment type="cofactor">
    <cofactor evidence="1">
        <name>FAD</name>
        <dbReference type="ChEBI" id="CHEBI:57692"/>
    </cofactor>
</comment>
<dbReference type="InterPro" id="IPR006094">
    <property type="entry name" value="Oxid_FAD_bind_N"/>
</dbReference>
<keyword evidence="7" id="KW-0325">Glycoprotein</keyword>
<gene>
    <name evidence="10" type="ORF">POM88_049840</name>
</gene>
<dbReference type="PROSITE" id="PS51257">
    <property type="entry name" value="PROKAR_LIPOPROTEIN"/>
    <property type="match status" value="1"/>
</dbReference>
<dbReference type="Gene3D" id="3.30.43.10">
    <property type="entry name" value="Uridine Diphospho-n-acetylenolpyruvylglucosamine Reductase, domain 2"/>
    <property type="match status" value="1"/>
</dbReference>
<evidence type="ECO:0000256" key="4">
    <source>
        <dbReference type="ARBA" id="ARBA00022729"/>
    </source>
</evidence>
<dbReference type="PROSITE" id="PS51387">
    <property type="entry name" value="FAD_PCMH"/>
    <property type="match status" value="1"/>
</dbReference>
<evidence type="ECO:0000259" key="9">
    <source>
        <dbReference type="PROSITE" id="PS51387"/>
    </source>
</evidence>
<dbReference type="SUPFAM" id="SSF56176">
    <property type="entry name" value="FAD-binding/transporter-associated domain-like"/>
    <property type="match status" value="1"/>
</dbReference>
<keyword evidence="5" id="KW-0274">FAD</keyword>
<dbReference type="Proteomes" id="UP001237642">
    <property type="component" value="Unassembled WGS sequence"/>
</dbReference>
<evidence type="ECO:0000256" key="8">
    <source>
        <dbReference type="SAM" id="SignalP"/>
    </source>
</evidence>
<keyword evidence="11" id="KW-1185">Reference proteome</keyword>
<feature type="signal peptide" evidence="8">
    <location>
        <begin position="1"/>
        <end position="24"/>
    </location>
</feature>
<dbReference type="PANTHER" id="PTHR32448">
    <property type="entry name" value="OS08G0158400 PROTEIN"/>
    <property type="match status" value="1"/>
</dbReference>
<evidence type="ECO:0000256" key="7">
    <source>
        <dbReference type="ARBA" id="ARBA00023180"/>
    </source>
</evidence>
<proteinExistence type="inferred from homology"/>
<dbReference type="EMBL" id="JAUIZM010000011">
    <property type="protein sequence ID" value="KAK1356584.1"/>
    <property type="molecule type" value="Genomic_DNA"/>
</dbReference>
<feature type="domain" description="FAD-binding PCMH-type" evidence="9">
    <location>
        <begin position="77"/>
        <end position="251"/>
    </location>
</feature>
<keyword evidence="4 8" id="KW-0732">Signal</keyword>
<dbReference type="Pfam" id="PF08031">
    <property type="entry name" value="BBE"/>
    <property type="match status" value="1"/>
</dbReference>
<dbReference type="Gene3D" id="3.40.462.20">
    <property type="match status" value="1"/>
</dbReference>
<dbReference type="FunFam" id="3.30.43.10:FF:000004">
    <property type="entry name" value="Berberine bridge enzyme-like 15"/>
    <property type="match status" value="1"/>
</dbReference>
<comment type="caution">
    <text evidence="10">The sequence shown here is derived from an EMBL/GenBank/DDBJ whole genome shotgun (WGS) entry which is preliminary data.</text>
</comment>
<organism evidence="10 11">
    <name type="scientific">Heracleum sosnowskyi</name>
    <dbReference type="NCBI Taxonomy" id="360622"/>
    <lineage>
        <taxon>Eukaryota</taxon>
        <taxon>Viridiplantae</taxon>
        <taxon>Streptophyta</taxon>
        <taxon>Embryophyta</taxon>
        <taxon>Tracheophyta</taxon>
        <taxon>Spermatophyta</taxon>
        <taxon>Magnoliopsida</taxon>
        <taxon>eudicotyledons</taxon>
        <taxon>Gunneridae</taxon>
        <taxon>Pentapetalae</taxon>
        <taxon>asterids</taxon>
        <taxon>campanulids</taxon>
        <taxon>Apiales</taxon>
        <taxon>Apiaceae</taxon>
        <taxon>Apioideae</taxon>
        <taxon>apioid superclade</taxon>
        <taxon>Tordylieae</taxon>
        <taxon>Tordyliinae</taxon>
        <taxon>Heracleum</taxon>
    </lineage>
</organism>
<dbReference type="InterPro" id="IPR012951">
    <property type="entry name" value="BBE"/>
</dbReference>
<dbReference type="GO" id="GO:0016491">
    <property type="term" value="F:oxidoreductase activity"/>
    <property type="evidence" value="ECO:0007669"/>
    <property type="project" value="InterPro"/>
</dbReference>
<evidence type="ECO:0000256" key="5">
    <source>
        <dbReference type="ARBA" id="ARBA00022827"/>
    </source>
</evidence>
<reference evidence="10" key="1">
    <citation type="submission" date="2023-02" db="EMBL/GenBank/DDBJ databases">
        <title>Genome of toxic invasive species Heracleum sosnowskyi carries increased number of genes despite the absence of recent whole-genome duplications.</title>
        <authorList>
            <person name="Schelkunov M."/>
            <person name="Shtratnikova V."/>
            <person name="Makarenko M."/>
            <person name="Klepikova A."/>
            <person name="Omelchenko D."/>
            <person name="Novikova G."/>
            <person name="Obukhova E."/>
            <person name="Bogdanov V."/>
            <person name="Penin A."/>
            <person name="Logacheva M."/>
        </authorList>
    </citation>
    <scope>NUCLEOTIDE SEQUENCE</scope>
    <source>
        <strain evidence="10">Hsosn_3</strain>
        <tissue evidence="10">Leaf</tissue>
    </source>
</reference>
<dbReference type="InterPro" id="IPR036318">
    <property type="entry name" value="FAD-bd_PCMH-like_sf"/>
</dbReference>
<evidence type="ECO:0000256" key="1">
    <source>
        <dbReference type="ARBA" id="ARBA00001974"/>
    </source>
</evidence>
<evidence type="ECO:0000313" key="11">
    <source>
        <dbReference type="Proteomes" id="UP001237642"/>
    </source>
</evidence>
<feature type="chain" id="PRO_5042255444" evidence="8">
    <location>
        <begin position="25"/>
        <end position="536"/>
    </location>
</feature>
<dbReference type="AlphaFoldDB" id="A0AAD8M1S6"/>
<name>A0AAD8M1S6_9APIA</name>
<protein>
    <submittedName>
        <fullName evidence="10">Berberine bridge enzyme</fullName>
    </submittedName>
</protein>
<evidence type="ECO:0000313" key="10">
    <source>
        <dbReference type="EMBL" id="KAK1356584.1"/>
    </source>
</evidence>
<reference evidence="10" key="2">
    <citation type="submission" date="2023-05" db="EMBL/GenBank/DDBJ databases">
        <authorList>
            <person name="Schelkunov M.I."/>
        </authorList>
    </citation>
    <scope>NUCLEOTIDE SEQUENCE</scope>
    <source>
        <strain evidence="10">Hsosn_3</strain>
        <tissue evidence="10">Leaf</tissue>
    </source>
</reference>
<dbReference type="InterPro" id="IPR016167">
    <property type="entry name" value="FAD-bd_PCMH_sub1"/>
</dbReference>
<accession>A0AAD8M1S6</accession>
<dbReference type="InterPro" id="IPR016166">
    <property type="entry name" value="FAD-bd_PCMH"/>
</dbReference>
<keyword evidence="6" id="KW-1015">Disulfide bond</keyword>
<sequence>MKPEDLHSLLFLGSLLLFALSCVASPAPPDPNAFIQCLVKNKVSDADTKAIVISPQNPTFTSVLYSLAKNLRFQTPQTPKPVVIVTPKIESHVPSTIACAKEMNIQLKTRSGGHDYDGRSYTSNETFLLLDMFNMKRIDVFPENETAVVQAGATLGELYYNIWNKSKIHAFPAGVCPTVGAGGHISCGGYGTLIRKYGLTVDNVIDARIVNVRGEILDRKGMGEDLFWAIRGGGGGSFGVILSYTIHLVKVPDAVTTFKIMKTLEENGTDIVSQYQLSVSKMDPDLFIRLLLQPGTKTVRVTLLGEFLGDCNRLVGVMNKEIPQVGFKNTDCMQSTWIQSKLWWANFDNKTAPEALLVRNSSVTHGKRKSDYVQTPIPKDGLEAIWKKMIELGTVGFVFNSYGGKMDEFAGTATPMPHRAGNLYKIQYSTSWSETGPAAENKYMSDIRSLHEFMTPYVSKSPRGAFLCYRDLDIGTTDNGPRSFDQGKNYGMQYFGPNFDRLVKIKTAVDPENFFRNEQSIPVQQPRRGLSSFIEL</sequence>
<evidence type="ECO:0000256" key="3">
    <source>
        <dbReference type="ARBA" id="ARBA00022630"/>
    </source>
</evidence>
<evidence type="ECO:0000256" key="2">
    <source>
        <dbReference type="ARBA" id="ARBA00005466"/>
    </source>
</evidence>